<proteinExistence type="predicted"/>
<dbReference type="SMART" id="SM00871">
    <property type="entry name" value="AraC_E_bind"/>
    <property type="match status" value="1"/>
</dbReference>
<dbReference type="EMBL" id="JQEC01000039">
    <property type="protein sequence ID" value="KGJ91936.1"/>
    <property type="molecule type" value="Genomic_DNA"/>
</dbReference>
<dbReference type="Gene3D" id="1.10.10.60">
    <property type="entry name" value="Homeodomain-like"/>
    <property type="match status" value="2"/>
</dbReference>
<dbReference type="Pfam" id="PF06445">
    <property type="entry name" value="GyrI-like"/>
    <property type="match status" value="1"/>
</dbReference>
<dbReference type="SMART" id="SM00342">
    <property type="entry name" value="HTH_ARAC"/>
    <property type="match status" value="1"/>
</dbReference>
<evidence type="ECO:0000313" key="5">
    <source>
        <dbReference type="Proteomes" id="UP000029868"/>
    </source>
</evidence>
<dbReference type="InterPro" id="IPR010499">
    <property type="entry name" value="AraC_E-bd"/>
</dbReference>
<dbReference type="SUPFAM" id="SSF55136">
    <property type="entry name" value="Probable bacterial effector-binding domain"/>
    <property type="match status" value="1"/>
</dbReference>
<dbReference type="PATRIC" id="fig|28229.3.peg.2813"/>
<evidence type="ECO:0000256" key="1">
    <source>
        <dbReference type="ARBA" id="ARBA00023015"/>
    </source>
</evidence>
<accession>A0A099KN83</accession>
<comment type="caution">
    <text evidence="4">The sequence shown here is derived from an EMBL/GenBank/DDBJ whole genome shotgun (WGS) entry which is preliminary data.</text>
</comment>
<evidence type="ECO:0000256" key="2">
    <source>
        <dbReference type="ARBA" id="ARBA00023163"/>
    </source>
</evidence>
<name>A0A099KN83_COLPS</name>
<organism evidence="4 5">
    <name type="scientific">Colwellia psychrerythraea</name>
    <name type="common">Vibrio psychroerythus</name>
    <dbReference type="NCBI Taxonomy" id="28229"/>
    <lineage>
        <taxon>Bacteria</taxon>
        <taxon>Pseudomonadati</taxon>
        <taxon>Pseudomonadota</taxon>
        <taxon>Gammaproteobacteria</taxon>
        <taxon>Alteromonadales</taxon>
        <taxon>Colwelliaceae</taxon>
        <taxon>Colwellia</taxon>
    </lineage>
</organism>
<dbReference type="GO" id="GO:0043565">
    <property type="term" value="F:sequence-specific DNA binding"/>
    <property type="evidence" value="ECO:0007669"/>
    <property type="project" value="InterPro"/>
</dbReference>
<dbReference type="InterPro" id="IPR011256">
    <property type="entry name" value="Reg_factor_effector_dom_sf"/>
</dbReference>
<dbReference type="SUPFAM" id="SSF46689">
    <property type="entry name" value="Homeodomain-like"/>
    <property type="match status" value="2"/>
</dbReference>
<dbReference type="PANTHER" id="PTHR40055:SF1">
    <property type="entry name" value="TRANSCRIPTIONAL REGULATOR YGIV-RELATED"/>
    <property type="match status" value="1"/>
</dbReference>
<sequence>MQNKIMRKTTQQSYITRMVNVVNYIQKNLDNELTLEELAQQANFSSYHFHRIFSGMLGESVKELIRRLRLERAAIQLKTSRASILSISLAAGYESDMAFSRAFKARSGVQPSKFRKSEQARFPCLSSSSVRYVTNEHISSFEPFIDKELNMNVMIKQVDDILVACVSHQGPYQECGHAWDTLCSTLAPEGLLGGDAKMIGVSYDDPDVVAPELLRYEACISVEQEFSTTDDIKFKSITGGSYAVTTHIGPYQKLHETYQKFFGQWLSQSDYESADKPCFEVYLNDPESTEPEDLITDIYLPLKEQEHG</sequence>
<protein>
    <submittedName>
        <fullName evidence="4">Transcriptional regulator with only HTH domain, AraC family</fullName>
    </submittedName>
</protein>
<dbReference type="GO" id="GO:0003700">
    <property type="term" value="F:DNA-binding transcription factor activity"/>
    <property type="evidence" value="ECO:0007669"/>
    <property type="project" value="InterPro"/>
</dbReference>
<evidence type="ECO:0000313" key="4">
    <source>
        <dbReference type="EMBL" id="KGJ91936.1"/>
    </source>
</evidence>
<keyword evidence="2" id="KW-0804">Transcription</keyword>
<evidence type="ECO:0000259" key="3">
    <source>
        <dbReference type="PROSITE" id="PS01124"/>
    </source>
</evidence>
<dbReference type="Pfam" id="PF12833">
    <property type="entry name" value="HTH_18"/>
    <property type="match status" value="1"/>
</dbReference>
<dbReference type="AlphaFoldDB" id="A0A099KN83"/>
<dbReference type="Proteomes" id="UP000029868">
    <property type="component" value="Unassembled WGS sequence"/>
</dbReference>
<gene>
    <name evidence="4" type="ORF">GAB14E_3093</name>
</gene>
<feature type="domain" description="HTH araC/xylS-type" evidence="3">
    <location>
        <begin position="19"/>
        <end position="117"/>
    </location>
</feature>
<dbReference type="InterPro" id="IPR050908">
    <property type="entry name" value="SmbC-like"/>
</dbReference>
<reference evidence="4 5" key="1">
    <citation type="submission" date="2014-08" db="EMBL/GenBank/DDBJ databases">
        <title>Genomic and Phenotypic Diversity of Colwellia psychrerythraea strains from Disparate Marine Basins.</title>
        <authorList>
            <person name="Techtmann S.M."/>
            <person name="Stelling S.C."/>
            <person name="Utturkar S.M."/>
            <person name="Alshibli N."/>
            <person name="Harris A."/>
            <person name="Brown S.D."/>
            <person name="Hazen T.C."/>
        </authorList>
    </citation>
    <scope>NUCLEOTIDE SEQUENCE [LARGE SCALE GENOMIC DNA]</scope>
    <source>
        <strain evidence="4 5">GAB14E</strain>
    </source>
</reference>
<dbReference type="PROSITE" id="PS01124">
    <property type="entry name" value="HTH_ARAC_FAMILY_2"/>
    <property type="match status" value="1"/>
</dbReference>
<keyword evidence="1" id="KW-0805">Transcription regulation</keyword>
<dbReference type="InterPro" id="IPR029442">
    <property type="entry name" value="GyrI-like"/>
</dbReference>
<dbReference type="Gene3D" id="3.20.80.10">
    <property type="entry name" value="Regulatory factor, effector binding domain"/>
    <property type="match status" value="1"/>
</dbReference>
<dbReference type="InterPro" id="IPR018060">
    <property type="entry name" value="HTH_AraC"/>
</dbReference>
<dbReference type="InterPro" id="IPR009057">
    <property type="entry name" value="Homeodomain-like_sf"/>
</dbReference>
<dbReference type="PANTHER" id="PTHR40055">
    <property type="entry name" value="TRANSCRIPTIONAL REGULATOR YGIV-RELATED"/>
    <property type="match status" value="1"/>
</dbReference>